<dbReference type="EMBL" id="JYGL01000001">
    <property type="protein sequence ID" value="KJQ58745.1"/>
    <property type="molecule type" value="Genomic_DNA"/>
</dbReference>
<accession>A0AAQ2WB85</accession>
<evidence type="ECO:0000259" key="1">
    <source>
        <dbReference type="PROSITE" id="PS51707"/>
    </source>
</evidence>
<sequence>MNHLEIEYKSGLNKEQFESLLPLFKDITPVKQTNYYIDTPDFFIRDHKMAFRIRRFDDSAELTLKISQEVGTMEYNQALSADEVHSIIENMTLPEGQILENLKKTKIQLNQLNILGHLTTIRREMKHEFGLLALDENFYFDVHDYEIELEVQDAEDGKVNFFDFLQENNLPYTPLKSKIARFAKNLPNS</sequence>
<dbReference type="InterPro" id="IPR023577">
    <property type="entry name" value="CYTH_domain"/>
</dbReference>
<dbReference type="Proteomes" id="UP000033658">
    <property type="component" value="Unassembled WGS sequence"/>
</dbReference>
<dbReference type="SMART" id="SM01118">
    <property type="entry name" value="CYTH"/>
    <property type="match status" value="1"/>
</dbReference>
<organism evidence="2 3">
    <name type="scientific">Streptococcus gordonii</name>
    <dbReference type="NCBI Taxonomy" id="1302"/>
    <lineage>
        <taxon>Bacteria</taxon>
        <taxon>Bacillati</taxon>
        <taxon>Bacillota</taxon>
        <taxon>Bacilli</taxon>
        <taxon>Lactobacillales</taxon>
        <taxon>Streptococcaceae</taxon>
        <taxon>Streptococcus</taxon>
    </lineage>
</organism>
<dbReference type="PIRSF" id="PIRSF012526">
    <property type="entry name" value="CYTH_UCP012526"/>
    <property type="match status" value="1"/>
</dbReference>
<dbReference type="SUPFAM" id="SSF55154">
    <property type="entry name" value="CYTH-like phosphatases"/>
    <property type="match status" value="1"/>
</dbReference>
<name>A0AAQ2WB85_STRGN</name>
<feature type="domain" description="CYTH" evidence="1">
    <location>
        <begin position="3"/>
        <end position="189"/>
    </location>
</feature>
<dbReference type="PROSITE" id="PS51707">
    <property type="entry name" value="CYTH"/>
    <property type="match status" value="1"/>
</dbReference>
<dbReference type="InterPro" id="IPR009195">
    <property type="entry name" value="Uncharacterised_YjbK"/>
</dbReference>
<dbReference type="AlphaFoldDB" id="A0AAQ2WB85"/>
<evidence type="ECO:0000313" key="3">
    <source>
        <dbReference type="Proteomes" id="UP000033658"/>
    </source>
</evidence>
<gene>
    <name evidence="2" type="ORF">TZ86_00585</name>
</gene>
<dbReference type="Gene3D" id="2.40.320.10">
    <property type="entry name" value="Hypothetical Protein Pfu-838710-001"/>
    <property type="match status" value="1"/>
</dbReference>
<dbReference type="CDD" id="cd07762">
    <property type="entry name" value="CYTH-like_Pase_1"/>
    <property type="match status" value="1"/>
</dbReference>
<protein>
    <submittedName>
        <fullName evidence="2">Adenylate cyclase</fullName>
    </submittedName>
</protein>
<dbReference type="InterPro" id="IPR033469">
    <property type="entry name" value="CYTH-like_dom_sf"/>
</dbReference>
<evidence type="ECO:0000313" key="2">
    <source>
        <dbReference type="EMBL" id="KJQ58745.1"/>
    </source>
</evidence>
<dbReference type="Pfam" id="PF01928">
    <property type="entry name" value="CYTH"/>
    <property type="match status" value="1"/>
</dbReference>
<dbReference type="RefSeq" id="WP_012000624.1">
    <property type="nucleotide sequence ID" value="NZ_CABEIT010000002.1"/>
</dbReference>
<proteinExistence type="predicted"/>
<comment type="caution">
    <text evidence="2">The sequence shown here is derived from an EMBL/GenBank/DDBJ whole genome shotgun (WGS) entry which is preliminary data.</text>
</comment>
<reference evidence="2 3" key="1">
    <citation type="submission" date="2015-02" db="EMBL/GenBank/DDBJ databases">
        <title>Evolution of amylase-binding proteins of oral streptococcal species.</title>
        <authorList>
            <person name="Haase E.M."/>
        </authorList>
    </citation>
    <scope>NUCLEOTIDE SEQUENCE [LARGE SCALE GENOMIC DNA]</scope>
    <source>
        <strain evidence="2 3">G9B</strain>
    </source>
</reference>